<keyword evidence="2" id="KW-0862">Zinc</keyword>
<feature type="domain" description="Xylanolytic transcriptional activator regulatory" evidence="7">
    <location>
        <begin position="328"/>
        <end position="528"/>
    </location>
</feature>
<dbReference type="GO" id="GO:0006351">
    <property type="term" value="P:DNA-templated transcription"/>
    <property type="evidence" value="ECO:0007669"/>
    <property type="project" value="InterPro"/>
</dbReference>
<comment type="caution">
    <text evidence="8">The sequence shown here is derived from an EMBL/GenBank/DDBJ whole genome shotgun (WGS) entry which is preliminary data.</text>
</comment>
<keyword evidence="5" id="KW-0539">Nucleus</keyword>
<keyword evidence="1" id="KW-0479">Metal-binding</keyword>
<evidence type="ECO:0000256" key="5">
    <source>
        <dbReference type="ARBA" id="ARBA00023242"/>
    </source>
</evidence>
<name>A0A438MRJ2_EXOME</name>
<dbReference type="AlphaFoldDB" id="A0A438MRJ2"/>
<organism evidence="8 9">
    <name type="scientific">Exophiala mesophila</name>
    <name type="common">Black yeast-like fungus</name>
    <dbReference type="NCBI Taxonomy" id="212818"/>
    <lineage>
        <taxon>Eukaryota</taxon>
        <taxon>Fungi</taxon>
        <taxon>Dikarya</taxon>
        <taxon>Ascomycota</taxon>
        <taxon>Pezizomycotina</taxon>
        <taxon>Eurotiomycetes</taxon>
        <taxon>Chaetothyriomycetidae</taxon>
        <taxon>Chaetothyriales</taxon>
        <taxon>Herpotrichiellaceae</taxon>
        <taxon>Exophiala</taxon>
    </lineage>
</organism>
<evidence type="ECO:0000256" key="2">
    <source>
        <dbReference type="ARBA" id="ARBA00022833"/>
    </source>
</evidence>
<dbReference type="CDD" id="cd12148">
    <property type="entry name" value="fungal_TF_MHR"/>
    <property type="match status" value="1"/>
</dbReference>
<proteinExistence type="predicted"/>
<dbReference type="Pfam" id="PF04082">
    <property type="entry name" value="Fungal_trans"/>
    <property type="match status" value="1"/>
</dbReference>
<dbReference type="InterPro" id="IPR007219">
    <property type="entry name" value="XnlR_reg_dom"/>
</dbReference>
<evidence type="ECO:0000313" key="8">
    <source>
        <dbReference type="EMBL" id="RVX65861.1"/>
    </source>
</evidence>
<dbReference type="EMBL" id="NAJM01000076">
    <property type="protein sequence ID" value="RVX65861.1"/>
    <property type="molecule type" value="Genomic_DNA"/>
</dbReference>
<keyword evidence="4" id="KW-0804">Transcription</keyword>
<evidence type="ECO:0000256" key="6">
    <source>
        <dbReference type="SAM" id="MobiDB-lite"/>
    </source>
</evidence>
<feature type="region of interest" description="Disordered" evidence="6">
    <location>
        <begin position="763"/>
        <end position="865"/>
    </location>
</feature>
<feature type="region of interest" description="Disordered" evidence="6">
    <location>
        <begin position="43"/>
        <end position="77"/>
    </location>
</feature>
<feature type="compositionally biased region" description="Polar residues" evidence="6">
    <location>
        <begin position="59"/>
        <end position="74"/>
    </location>
</feature>
<evidence type="ECO:0000256" key="1">
    <source>
        <dbReference type="ARBA" id="ARBA00022723"/>
    </source>
</evidence>
<dbReference type="GO" id="GO:0008270">
    <property type="term" value="F:zinc ion binding"/>
    <property type="evidence" value="ECO:0007669"/>
    <property type="project" value="InterPro"/>
</dbReference>
<dbReference type="Proteomes" id="UP000288859">
    <property type="component" value="Unassembled WGS sequence"/>
</dbReference>
<evidence type="ECO:0000259" key="7">
    <source>
        <dbReference type="Pfam" id="PF04082"/>
    </source>
</evidence>
<keyword evidence="3" id="KW-0805">Transcription regulation</keyword>
<sequence>MPRTTADLSIVSSPVLLEHAALASQDHFGELVFVHGNDAVQFSQEQKRPRTSTHYAPISDQTANSSTEKPSNIAPNPMDDTVAQNRVSDFQSAQTSLHSNHLGQLDHLHTTNSGVALLSDSYPVDYSTHFLDYGYPSFGESMNWIPPSIYPSPYDAELEQDFSFIIPPFSDTANPVHDYEFGLAPESNHSLFGGTGFVSQGVGHDHLSTDPIQGSQTSPTSSTSDAGREVASSAAVSTSNQKRKKRKLSLMPGVLSKPRLTKTSYSFPTLQDPSLFSNSSRVPCDYCSPASHSKIASIFHSLCIASTRALAPFTSPSFPGLAEFNYFLDLYFEHFHPNFPLIHRATFRQQSHWLTMVAVAAIGSVFYTSQDAPDLGEAFQEFLRRAIQQHHDESPPDTVLDVPLAQARILNLVGLVQSGREHLRILAPRYHAELSRWCLESGILQINRSDEQLLETPISENSGVAQLRMHQWIDAETTRRIGYFTWILDCSLGYMANSRPLFNMDDARAPMPCADNIWEASTLDAWVEAMKDMIPTTSLCDAIETLYNKKNADPCQSDFSQLLLIHALYQRTWEVGTHIKQPLSEWVPTGKSRGFLNTPTKDNFWLPLYPLYANWRNSACDCLDVLHWQANSLVARASGVEHTVVLHLHLARMVLLTPFQEIQDLLFSLIGKVGKSTRASFYVHDGSYQPRNDAKLPQIRKITWRWLREDQHKARLAMVHAGSVFWYIRRYSTMSFYEPFALYLASLVLWTYGSYQSTAMERPLASSHKEDGESSGQDRSGAVQPSRMERMERPVHFINQSTTHPEEPSVTDFPGRSTLDTVPWRRPTTDKSSDANRPPSINMGPSCLDSDDASSSSDGRPEFIHLDRPCDDEIVQHFVRNGHNMSGYMTNVGDICKSPQKVVMEGAKLLSTKLSHWGVSREYYEILTKLAELRKAG</sequence>
<accession>A0A438MRJ2</accession>
<gene>
    <name evidence="8" type="ORF">B0A52_10274</name>
</gene>
<protein>
    <recommendedName>
        <fullName evidence="7">Xylanolytic transcriptional activator regulatory domain-containing protein</fullName>
    </recommendedName>
</protein>
<reference evidence="8 9" key="1">
    <citation type="submission" date="2017-03" db="EMBL/GenBank/DDBJ databases">
        <title>Genomes of endolithic fungi from Antarctica.</title>
        <authorList>
            <person name="Coleine C."/>
            <person name="Masonjones S."/>
            <person name="Stajich J.E."/>
        </authorList>
    </citation>
    <scope>NUCLEOTIDE SEQUENCE [LARGE SCALE GENOMIC DNA]</scope>
    <source>
        <strain evidence="8 9">CCFEE 6314</strain>
    </source>
</reference>
<dbReference type="GO" id="GO:0003677">
    <property type="term" value="F:DNA binding"/>
    <property type="evidence" value="ECO:0007669"/>
    <property type="project" value="InterPro"/>
</dbReference>
<evidence type="ECO:0000256" key="3">
    <source>
        <dbReference type="ARBA" id="ARBA00023015"/>
    </source>
</evidence>
<evidence type="ECO:0000256" key="4">
    <source>
        <dbReference type="ARBA" id="ARBA00023163"/>
    </source>
</evidence>
<feature type="compositionally biased region" description="Low complexity" evidence="6">
    <location>
        <begin position="215"/>
        <end position="224"/>
    </location>
</feature>
<dbReference type="PANTHER" id="PTHR47660">
    <property type="entry name" value="TRANSCRIPTION FACTOR WITH C2H2 AND ZN(2)-CYS(6) DNA BINDING DOMAIN (EUROFUNG)-RELATED-RELATED"/>
    <property type="match status" value="1"/>
</dbReference>
<dbReference type="VEuPathDB" id="FungiDB:PV10_08976"/>
<dbReference type="OrthoDB" id="654211at2759"/>
<evidence type="ECO:0000313" key="9">
    <source>
        <dbReference type="Proteomes" id="UP000288859"/>
    </source>
</evidence>
<feature type="region of interest" description="Disordered" evidence="6">
    <location>
        <begin position="203"/>
        <end position="248"/>
    </location>
</feature>
<dbReference type="PANTHER" id="PTHR47660:SF7">
    <property type="entry name" value="TRANSCRIPTION FACTOR WITH C2H2 AND ZN(2)-CYS(6) DNA BINDING DOMAIN (EUROFUNG)"/>
    <property type="match status" value="1"/>
</dbReference>